<keyword evidence="3" id="KW-0520">NAD</keyword>
<comment type="caution">
    <text evidence="5">The sequence shown here is derived from an EMBL/GenBank/DDBJ whole genome shotgun (WGS) entry which is preliminary data.</text>
</comment>
<dbReference type="GO" id="GO:0006538">
    <property type="term" value="P:L-glutamate catabolic process"/>
    <property type="evidence" value="ECO:0007669"/>
    <property type="project" value="TreeGrafter"/>
</dbReference>
<evidence type="ECO:0000256" key="3">
    <source>
        <dbReference type="ARBA" id="ARBA00023027"/>
    </source>
</evidence>
<dbReference type="InterPro" id="IPR006097">
    <property type="entry name" value="Glu/Leu/Phe/Val/Trp_DH_dimer"/>
</dbReference>
<evidence type="ECO:0000313" key="5">
    <source>
        <dbReference type="EMBL" id="GMI79224.1"/>
    </source>
</evidence>
<comment type="similarity">
    <text evidence="1">Belongs to the Glu/Leu/Phe/Val dehydrogenases family.</text>
</comment>
<evidence type="ECO:0000256" key="2">
    <source>
        <dbReference type="ARBA" id="ARBA00023002"/>
    </source>
</evidence>
<protein>
    <recommendedName>
        <fullName evidence="4">Glutamate/phenylalanine/leucine/valine/L-tryptophan dehydrogenase dimerisation domain-containing protein</fullName>
    </recommendedName>
</protein>
<evidence type="ECO:0000256" key="1">
    <source>
        <dbReference type="ARBA" id="ARBA00006382"/>
    </source>
</evidence>
<reference evidence="5" key="1">
    <citation type="submission" date="2023-05" db="EMBL/GenBank/DDBJ databases">
        <title>Genome and transcriptome analyses reveal genes involved in the formation of fine ridges on petal epidermal cells in Hibiscus trionum.</title>
        <authorList>
            <person name="Koshimizu S."/>
            <person name="Masuda S."/>
            <person name="Ishii T."/>
            <person name="Shirasu K."/>
            <person name="Hoshino A."/>
            <person name="Arita M."/>
        </authorList>
    </citation>
    <scope>NUCLEOTIDE SEQUENCE</scope>
    <source>
        <strain evidence="5">Hamamatsu line</strain>
    </source>
</reference>
<dbReference type="PANTHER" id="PTHR11606">
    <property type="entry name" value="GLUTAMATE DEHYDROGENASE"/>
    <property type="match status" value="1"/>
</dbReference>
<dbReference type="PANTHER" id="PTHR11606:SF29">
    <property type="entry name" value="GLUTAMATE DEHYDROGENASE 3-RELATED"/>
    <property type="match status" value="1"/>
</dbReference>
<keyword evidence="2" id="KW-0560">Oxidoreductase</keyword>
<organism evidence="5 6">
    <name type="scientific">Hibiscus trionum</name>
    <name type="common">Flower of an hour</name>
    <dbReference type="NCBI Taxonomy" id="183268"/>
    <lineage>
        <taxon>Eukaryota</taxon>
        <taxon>Viridiplantae</taxon>
        <taxon>Streptophyta</taxon>
        <taxon>Embryophyta</taxon>
        <taxon>Tracheophyta</taxon>
        <taxon>Spermatophyta</taxon>
        <taxon>Magnoliopsida</taxon>
        <taxon>eudicotyledons</taxon>
        <taxon>Gunneridae</taxon>
        <taxon>Pentapetalae</taxon>
        <taxon>rosids</taxon>
        <taxon>malvids</taxon>
        <taxon>Malvales</taxon>
        <taxon>Malvaceae</taxon>
        <taxon>Malvoideae</taxon>
        <taxon>Hibiscus</taxon>
    </lineage>
</organism>
<name>A0A9W7HKU8_HIBTR</name>
<sequence length="193" mass="21815">MNALATTNRNFKLAVRFLGLDSKLEKSLHIPFRGFKVECPILKDDRTGNFCWVQRIRYHPEVELDEKNVLAQLMTWKTAAANIPYGGAKAPDIGTDPQCFIMILHFPGDWREAVNEMKSQIYNQAWIGLTRGCKLRKKWKRRSSLPKMSQLTRIAAKMESMEPNSSALPLGGDLRRAPLPSAMEITSLGHGTC</sequence>
<dbReference type="Proteomes" id="UP001165190">
    <property type="component" value="Unassembled WGS sequence"/>
</dbReference>
<dbReference type="InterPro" id="IPR046346">
    <property type="entry name" value="Aminoacid_DH-like_N_sf"/>
</dbReference>
<gene>
    <name evidence="5" type="ORF">HRI_001591700</name>
</gene>
<evidence type="ECO:0000259" key="4">
    <source>
        <dbReference type="Pfam" id="PF02812"/>
    </source>
</evidence>
<dbReference type="GO" id="GO:0004352">
    <property type="term" value="F:glutamate dehydrogenase (NAD+) activity"/>
    <property type="evidence" value="ECO:0007669"/>
    <property type="project" value="TreeGrafter"/>
</dbReference>
<dbReference type="OrthoDB" id="1667889at2759"/>
<dbReference type="GO" id="GO:0005739">
    <property type="term" value="C:mitochondrion"/>
    <property type="evidence" value="ECO:0007669"/>
    <property type="project" value="TreeGrafter"/>
</dbReference>
<dbReference type="AlphaFoldDB" id="A0A9W7HKU8"/>
<dbReference type="EMBL" id="BSYR01000016">
    <property type="protein sequence ID" value="GMI79224.1"/>
    <property type="molecule type" value="Genomic_DNA"/>
</dbReference>
<evidence type="ECO:0000313" key="6">
    <source>
        <dbReference type="Proteomes" id="UP001165190"/>
    </source>
</evidence>
<accession>A0A9W7HKU8</accession>
<proteinExistence type="inferred from homology"/>
<dbReference type="Gene3D" id="3.40.50.10860">
    <property type="entry name" value="Leucine Dehydrogenase, chain A, domain 1"/>
    <property type="match status" value="1"/>
</dbReference>
<dbReference type="Pfam" id="PF02812">
    <property type="entry name" value="ELFV_dehydrog_N"/>
    <property type="match status" value="1"/>
</dbReference>
<dbReference type="SUPFAM" id="SSF53223">
    <property type="entry name" value="Aminoacid dehydrogenase-like, N-terminal domain"/>
    <property type="match status" value="1"/>
</dbReference>
<feature type="domain" description="Glutamate/phenylalanine/leucine/valine/L-tryptophan dehydrogenase dimerisation" evidence="4">
    <location>
        <begin position="56"/>
        <end position="90"/>
    </location>
</feature>
<keyword evidence="6" id="KW-1185">Reference proteome</keyword>